<dbReference type="GO" id="GO:0005673">
    <property type="term" value="C:transcription factor TFIIE complex"/>
    <property type="evidence" value="ECO:0007669"/>
    <property type="project" value="TreeGrafter"/>
</dbReference>
<keyword evidence="9" id="KW-0804">Transcription</keyword>
<dbReference type="GO" id="GO:0006367">
    <property type="term" value="P:transcription initiation at RNA polymerase II promoter"/>
    <property type="evidence" value="ECO:0007669"/>
    <property type="project" value="InterPro"/>
</dbReference>
<dbReference type="PANTHER" id="PTHR13097">
    <property type="entry name" value="TRANSCRIPTION INITIATION FACTOR IIE, ALPHA SUBUNIT"/>
    <property type="match status" value="1"/>
</dbReference>
<dbReference type="InterPro" id="IPR039997">
    <property type="entry name" value="TFE"/>
</dbReference>
<evidence type="ECO:0000256" key="10">
    <source>
        <dbReference type="ARBA" id="ARBA00023242"/>
    </source>
</evidence>
<feature type="compositionally biased region" description="Acidic residues" evidence="15">
    <location>
        <begin position="378"/>
        <end position="390"/>
    </location>
</feature>
<evidence type="ECO:0000256" key="8">
    <source>
        <dbReference type="ARBA" id="ARBA00023015"/>
    </source>
</evidence>
<evidence type="ECO:0000256" key="7">
    <source>
        <dbReference type="ARBA" id="ARBA00022990"/>
    </source>
</evidence>
<evidence type="ECO:0000256" key="9">
    <source>
        <dbReference type="ARBA" id="ARBA00023163"/>
    </source>
</evidence>
<dbReference type="Pfam" id="PF02002">
    <property type="entry name" value="TFIIE_alpha"/>
    <property type="match status" value="1"/>
</dbReference>
<protein>
    <recommendedName>
        <fullName evidence="13">General transcription factor IIE subunit 1</fullName>
    </recommendedName>
    <alternativeName>
        <fullName evidence="14">Transcription initiation factor IIE subunit alpha</fullName>
    </alternativeName>
</protein>
<gene>
    <name evidence="17" type="ORF">fugu_000223</name>
</gene>
<dbReference type="Pfam" id="PF11521">
    <property type="entry name" value="TFIIE-A_C"/>
    <property type="match status" value="1"/>
</dbReference>
<dbReference type="Gene3D" id="3.30.40.10">
    <property type="entry name" value="Zinc/RING finger domain, C3HC4 (zinc finger)"/>
    <property type="match status" value="1"/>
</dbReference>
<sequence length="437" mass="48966">MIEPELLTEVPAALKRLAKQVVRGFYGMDHALALDVLIRNPCVREEDMLELLKFDRKQLRSVLNTLKADKFVKCRMRVETAPDGKTTRHNYYFINYRLLVNVVKYKLDHMRRRIETDERDSTNRASFRCPCCSSTFTDLEANQLFDPMTGTFRCTFCQTEVEEDASVCPDARTLVARFNEQIEPIYVLLRETEDVNLSHDLLEPEPAEIPALKQSRERSAASGVNSAGGPHREAWANKSSAYADLYTQNVVISMDEQNEHQKRPTESSAPKERPVWMTQSTVQGAYSDVDALKTHGDLAGAQDGVVAGAGQSNENEEVMRALLIHEKRSVASGAVAAGTAARGLATATANGSDSDSDTSESDDELPANPPPAQKRQDEDEDDEDDFEEVAEPTVMVGGRSFLYREVSQRPELVAQMSAQEKEAYIEMGQNLYQDMYY</sequence>
<evidence type="ECO:0000256" key="3">
    <source>
        <dbReference type="ARBA" id="ARBA00022553"/>
    </source>
</evidence>
<comment type="similarity">
    <text evidence="2">Belongs to the TFIIE alpha subunit family.</text>
</comment>
<proteinExistence type="inferred from homology"/>
<evidence type="ECO:0000256" key="4">
    <source>
        <dbReference type="ARBA" id="ARBA00022723"/>
    </source>
</evidence>
<dbReference type="Proteomes" id="UP000516260">
    <property type="component" value="Chromosome 1"/>
</dbReference>
<reference evidence="17 18" key="1">
    <citation type="submission" date="2019-04" db="EMBL/GenBank/DDBJ databases">
        <title>The sequence and de novo assembly of Takifugu bimaculatus genome using PacBio and Hi-C technologies.</title>
        <authorList>
            <person name="Xu P."/>
            <person name="Liu B."/>
            <person name="Zhou Z."/>
        </authorList>
    </citation>
    <scope>NUCLEOTIDE SEQUENCE [LARGE SCALE GENOMIC DNA]</scope>
    <source>
        <strain evidence="17">TB-2018</strain>
        <tissue evidence="17">Muscle</tissue>
    </source>
</reference>
<feature type="domain" description="HTH TFE/IIEalpha-type" evidence="16">
    <location>
        <begin position="14"/>
        <end position="104"/>
    </location>
</feature>
<comment type="caution">
    <text evidence="17">The sequence shown here is derived from an EMBL/GenBank/DDBJ whole genome shotgun (WGS) entry which is preliminary data.</text>
</comment>
<evidence type="ECO:0000256" key="1">
    <source>
        <dbReference type="ARBA" id="ARBA00004123"/>
    </source>
</evidence>
<name>A0A4Z2CGH4_9TELE</name>
<dbReference type="PROSITE" id="PS51344">
    <property type="entry name" value="HTH_TFE_IIE"/>
    <property type="match status" value="1"/>
</dbReference>
<dbReference type="SUPFAM" id="SSF57783">
    <property type="entry name" value="Zinc beta-ribbon"/>
    <property type="match status" value="1"/>
</dbReference>
<dbReference type="EMBL" id="SWLE01000001">
    <property type="protein sequence ID" value="TNN03194.1"/>
    <property type="molecule type" value="Genomic_DNA"/>
</dbReference>
<evidence type="ECO:0000256" key="11">
    <source>
        <dbReference type="ARBA" id="ARBA00025581"/>
    </source>
</evidence>
<keyword evidence="6" id="KW-0862">Zinc</keyword>
<evidence type="ECO:0000256" key="12">
    <source>
        <dbReference type="ARBA" id="ARBA00065242"/>
    </source>
</evidence>
<evidence type="ECO:0000259" key="16">
    <source>
        <dbReference type="PROSITE" id="PS51344"/>
    </source>
</evidence>
<dbReference type="PANTHER" id="PTHR13097:SF7">
    <property type="entry name" value="GENERAL TRANSCRIPTION FACTOR IIE SUBUNIT 1"/>
    <property type="match status" value="1"/>
</dbReference>
<keyword evidence="5" id="KW-0863">Zinc-finger</keyword>
<evidence type="ECO:0000256" key="5">
    <source>
        <dbReference type="ARBA" id="ARBA00022771"/>
    </source>
</evidence>
<dbReference type="Gene3D" id="6.10.140.1250">
    <property type="match status" value="1"/>
</dbReference>
<dbReference type="FunFam" id="3.30.40.10:FF:000087">
    <property type="entry name" value="General transcription factor IIE subunit 1"/>
    <property type="match status" value="1"/>
</dbReference>
<dbReference type="InterPro" id="IPR017919">
    <property type="entry name" value="TFIIE/TFIIEa_HTH"/>
</dbReference>
<dbReference type="InterPro" id="IPR024550">
    <property type="entry name" value="TFIIEa/SarR/Rpc3_HTH_dom"/>
</dbReference>
<keyword evidence="7" id="KW-0007">Acetylation</keyword>
<dbReference type="GO" id="GO:0008270">
    <property type="term" value="F:zinc ion binding"/>
    <property type="evidence" value="ECO:0007669"/>
    <property type="project" value="UniProtKB-KW"/>
</dbReference>
<keyword evidence="3" id="KW-0597">Phosphoprotein</keyword>
<keyword evidence="4" id="KW-0479">Metal-binding</keyword>
<dbReference type="InterPro" id="IPR013083">
    <property type="entry name" value="Znf_RING/FYVE/PHD"/>
</dbReference>
<keyword evidence="18" id="KW-1185">Reference proteome</keyword>
<dbReference type="InterPro" id="IPR002853">
    <property type="entry name" value="TFIIE_asu"/>
</dbReference>
<comment type="subunit">
    <text evidence="12">Tetramer of two alpha and two beta chains. Interacts with TAF6/TAFII80. Interacts with ATF7IP. Interacts with SND1. Part of TBP-based Pol II pre-initiation complex (PIC), in which Pol II core assembles with general transcription factors and other specific initiation factors including GTF2E1, GTF2E2, GTF2F1, GTF2F2, TCEA1, ERCC2, ERCC3, GTF2H2, GTF2H3, GTF2H4, GTF2H5, GTF2A1, GTF2A2, GTF2B and TBP; this large multi-subunit PIC complex mediates DNA unwinding and targets Pol II core to the transcription start site where the first phosphodiester bond forms.</text>
</comment>
<feature type="region of interest" description="Disordered" evidence="15">
    <location>
        <begin position="345"/>
        <end position="393"/>
    </location>
</feature>
<comment type="function">
    <text evidence="11">Recruits TFIIH to the initiation complex and stimulates the RNA polymerase II C-terminal domain kinase and DNA-dependent ATPase activities of TFIIH. Both TFIIH and TFIIE are required for promoter clearance by RNA polymerase.</text>
</comment>
<dbReference type="AlphaFoldDB" id="A0A4Z2CGH4"/>
<evidence type="ECO:0000313" key="18">
    <source>
        <dbReference type="Proteomes" id="UP000516260"/>
    </source>
</evidence>
<organism evidence="17 18">
    <name type="scientific">Takifugu bimaculatus</name>
    <dbReference type="NCBI Taxonomy" id="433685"/>
    <lineage>
        <taxon>Eukaryota</taxon>
        <taxon>Metazoa</taxon>
        <taxon>Chordata</taxon>
        <taxon>Craniata</taxon>
        <taxon>Vertebrata</taxon>
        <taxon>Euteleostomi</taxon>
        <taxon>Actinopterygii</taxon>
        <taxon>Neopterygii</taxon>
        <taxon>Teleostei</taxon>
        <taxon>Neoteleostei</taxon>
        <taxon>Acanthomorphata</taxon>
        <taxon>Eupercaria</taxon>
        <taxon>Tetraodontiformes</taxon>
        <taxon>Tetradontoidea</taxon>
        <taxon>Tetraodontidae</taxon>
        <taxon>Takifugu</taxon>
    </lineage>
</organism>
<dbReference type="SMART" id="SM00531">
    <property type="entry name" value="TFIIE"/>
    <property type="match status" value="1"/>
</dbReference>
<evidence type="ECO:0000256" key="14">
    <source>
        <dbReference type="ARBA" id="ARBA00080958"/>
    </source>
</evidence>
<comment type="subcellular location">
    <subcellularLocation>
        <location evidence="1">Nucleus</location>
    </subcellularLocation>
</comment>
<evidence type="ECO:0000313" key="17">
    <source>
        <dbReference type="EMBL" id="TNN03194.1"/>
    </source>
</evidence>
<feature type="region of interest" description="Disordered" evidence="15">
    <location>
        <begin position="213"/>
        <end position="232"/>
    </location>
</feature>
<evidence type="ECO:0000256" key="2">
    <source>
        <dbReference type="ARBA" id="ARBA00008947"/>
    </source>
</evidence>
<dbReference type="InterPro" id="IPR021600">
    <property type="entry name" value="TFIIE_asu_C"/>
</dbReference>
<evidence type="ECO:0000256" key="13">
    <source>
        <dbReference type="ARBA" id="ARBA00073913"/>
    </source>
</evidence>
<feature type="compositionally biased region" description="Acidic residues" evidence="15">
    <location>
        <begin position="354"/>
        <end position="365"/>
    </location>
</feature>
<evidence type="ECO:0000256" key="6">
    <source>
        <dbReference type="ARBA" id="ARBA00022833"/>
    </source>
</evidence>
<keyword evidence="10" id="KW-0539">Nucleus</keyword>
<keyword evidence="8" id="KW-0805">Transcription regulation</keyword>
<accession>A0A4Z2CGH4</accession>
<evidence type="ECO:0000256" key="15">
    <source>
        <dbReference type="SAM" id="MobiDB-lite"/>
    </source>
</evidence>